<dbReference type="PANTHER" id="PTHR35450">
    <property type="entry name" value="REVERSE TRANSCRIPTASE DOMAIN-CONTAINING PROTEIN"/>
    <property type="match status" value="1"/>
</dbReference>
<dbReference type="PANTHER" id="PTHR35450:SF2">
    <property type="entry name" value="REVERSE TRANSCRIPTASE DOMAIN-CONTAINING PROTEIN"/>
    <property type="match status" value="1"/>
</dbReference>
<dbReference type="Proteomes" id="UP001159405">
    <property type="component" value="Unassembled WGS sequence"/>
</dbReference>
<proteinExistence type="predicted"/>
<organism evidence="1 2">
    <name type="scientific">Porites lobata</name>
    <dbReference type="NCBI Taxonomy" id="104759"/>
    <lineage>
        <taxon>Eukaryota</taxon>
        <taxon>Metazoa</taxon>
        <taxon>Cnidaria</taxon>
        <taxon>Anthozoa</taxon>
        <taxon>Hexacorallia</taxon>
        <taxon>Scleractinia</taxon>
        <taxon>Fungiina</taxon>
        <taxon>Poritidae</taxon>
        <taxon>Porites</taxon>
    </lineage>
</organism>
<sequence length="106" mass="12258">MNGAFYSNVDRLYVSREDGGRGLISCEKCVRGKENSLDWKGKRLHDQFLREIPGTTHVRETWSRLRKADWKIKTEGLICAGQEQALRTNHVTDTILTRPRESPLCR</sequence>
<comment type="caution">
    <text evidence="1">The sequence shown here is derived from an EMBL/GenBank/DDBJ whole genome shotgun (WGS) entry which is preliminary data.</text>
</comment>
<protein>
    <submittedName>
        <fullName evidence="1">Uncharacterized protein</fullName>
    </submittedName>
</protein>
<accession>A0ABN8RN60</accession>
<evidence type="ECO:0000313" key="2">
    <source>
        <dbReference type="Proteomes" id="UP001159405"/>
    </source>
</evidence>
<gene>
    <name evidence="1" type="ORF">PLOB_00023944</name>
</gene>
<keyword evidence="2" id="KW-1185">Reference proteome</keyword>
<reference evidence="1 2" key="1">
    <citation type="submission" date="2022-05" db="EMBL/GenBank/DDBJ databases">
        <authorList>
            <consortium name="Genoscope - CEA"/>
            <person name="William W."/>
        </authorList>
    </citation>
    <scope>NUCLEOTIDE SEQUENCE [LARGE SCALE GENOMIC DNA]</scope>
</reference>
<evidence type="ECO:0000313" key="1">
    <source>
        <dbReference type="EMBL" id="CAH3180815.1"/>
    </source>
</evidence>
<name>A0ABN8RN60_9CNID</name>
<dbReference type="EMBL" id="CALNXK010000284">
    <property type="protein sequence ID" value="CAH3180815.1"/>
    <property type="molecule type" value="Genomic_DNA"/>
</dbReference>